<dbReference type="Proteomes" id="UP001628156">
    <property type="component" value="Unassembled WGS sequence"/>
</dbReference>
<comment type="caution">
    <text evidence="1">The sequence shown here is derived from an EMBL/GenBank/DDBJ whole genome shotgun (WGS) entry which is preliminary data.</text>
</comment>
<organism evidence="1 2">
    <name type="scientific">Entamoeba nuttalli</name>
    <dbReference type="NCBI Taxonomy" id="412467"/>
    <lineage>
        <taxon>Eukaryota</taxon>
        <taxon>Amoebozoa</taxon>
        <taxon>Evosea</taxon>
        <taxon>Archamoebae</taxon>
        <taxon>Mastigamoebida</taxon>
        <taxon>Entamoebidae</taxon>
        <taxon>Entamoeba</taxon>
    </lineage>
</organism>
<dbReference type="PANTHER" id="PTHR38081:SF1">
    <property type="entry name" value="WAP DOMAIN-CONTAINING PROTEIN"/>
    <property type="match status" value="1"/>
</dbReference>
<evidence type="ECO:0000313" key="2">
    <source>
        <dbReference type="Proteomes" id="UP001628156"/>
    </source>
</evidence>
<gene>
    <name evidence="1" type="ORF">ENUP19_0046G0034</name>
</gene>
<proteinExistence type="predicted"/>
<name>A0ABQ0DAM3_9EUKA</name>
<dbReference type="SUPFAM" id="SSF55144">
    <property type="entry name" value="LigT-like"/>
    <property type="match status" value="1"/>
</dbReference>
<dbReference type="PANTHER" id="PTHR38081">
    <property type="entry name" value="WAP DOMAIN-CONTAINING PROTEIN"/>
    <property type="match status" value="1"/>
</dbReference>
<keyword evidence="2" id="KW-1185">Reference proteome</keyword>
<dbReference type="InterPro" id="IPR009097">
    <property type="entry name" value="Cyclic_Pdiesterase"/>
</dbReference>
<dbReference type="Gene3D" id="3.90.1140.10">
    <property type="entry name" value="Cyclic phosphodiesterase"/>
    <property type="match status" value="1"/>
</dbReference>
<dbReference type="EMBL" id="BAAFRS010000046">
    <property type="protein sequence ID" value="GAB1219886.1"/>
    <property type="molecule type" value="Genomic_DNA"/>
</dbReference>
<reference evidence="1 2" key="1">
    <citation type="journal article" date="2019" name="PLoS Negl. Trop. Dis.">
        <title>Whole genome sequencing of Entamoeba nuttalli reveals mammalian host-related molecular signatures and a novel octapeptide-repeat surface protein.</title>
        <authorList>
            <person name="Tanaka M."/>
            <person name="Makiuchi T."/>
            <person name="Komiyama T."/>
            <person name="Shiina T."/>
            <person name="Osaki K."/>
            <person name="Tachibana H."/>
        </authorList>
    </citation>
    <scope>NUCLEOTIDE SEQUENCE [LARGE SCALE GENOMIC DNA]</scope>
    <source>
        <strain evidence="1 2">P19-061405</strain>
    </source>
</reference>
<sequence length="222" mass="25520">MIILFIFIGLSVGVDFNINIRFSKEDEDKFIEFAKNITQEASITNQIDFTKCAPHITLYLTKFQETSIPIVVEKIAEAVKDLRGCIINMDKPYASGKYFMFRATNTPCLQKLSDQITLFTSPFRDTNYTCPNWVDTLPEEEKNKKKKYCDSYGSPNVFEGFDPHVTLVYNDNEDLTKLEKYTYPKITLTSVKVSMTICGSYGTVIRGSEKIFSYLYEPLLTF</sequence>
<evidence type="ECO:0000313" key="1">
    <source>
        <dbReference type="EMBL" id="GAB1219886.1"/>
    </source>
</evidence>
<protein>
    <submittedName>
        <fullName evidence="1">Uncharacterized protein</fullName>
    </submittedName>
</protein>
<accession>A0ABQ0DAM3</accession>